<proteinExistence type="predicted"/>
<reference evidence="2" key="1">
    <citation type="submission" date="2014-09" db="EMBL/GenBank/DDBJ databases">
        <authorList>
            <person name="Mudge J."/>
            <person name="Ramaraj T."/>
            <person name="Lindquist I.E."/>
            <person name="Bharti A.K."/>
            <person name="Sundararajan A."/>
            <person name="Cameron C.T."/>
            <person name="Woodward J.E."/>
            <person name="May G.D."/>
            <person name="Brubaker C."/>
            <person name="Broadhvest J."/>
            <person name="Wilkins T.A."/>
        </authorList>
    </citation>
    <scope>NUCLEOTIDE SEQUENCE</scope>
    <source>
        <strain evidence="2">cv. AKA8401</strain>
    </source>
</reference>
<evidence type="ECO:0000313" key="1">
    <source>
        <dbReference type="EMBL" id="KHG20642.1"/>
    </source>
</evidence>
<organism evidence="1 2">
    <name type="scientific">Gossypium arboreum</name>
    <name type="common">Tree cotton</name>
    <name type="synonym">Gossypium nanking</name>
    <dbReference type="NCBI Taxonomy" id="29729"/>
    <lineage>
        <taxon>Eukaryota</taxon>
        <taxon>Viridiplantae</taxon>
        <taxon>Streptophyta</taxon>
        <taxon>Embryophyta</taxon>
        <taxon>Tracheophyta</taxon>
        <taxon>Spermatophyta</taxon>
        <taxon>Magnoliopsida</taxon>
        <taxon>eudicotyledons</taxon>
        <taxon>Gunneridae</taxon>
        <taxon>Pentapetalae</taxon>
        <taxon>rosids</taxon>
        <taxon>malvids</taxon>
        <taxon>Malvales</taxon>
        <taxon>Malvaceae</taxon>
        <taxon>Malvoideae</taxon>
        <taxon>Gossypium</taxon>
    </lineage>
</organism>
<accession>A0A0B0P6V7</accession>
<sequence length="36" mass="4067">MDYGKLPFLDPSVTRLAQGWRSSEAASHYQANTLRV</sequence>
<protein>
    <submittedName>
        <fullName evidence="1">Uncharacterized protein</fullName>
    </submittedName>
</protein>
<gene>
    <name evidence="1" type="ORF">F383_26356</name>
</gene>
<keyword evidence="2" id="KW-1185">Reference proteome</keyword>
<evidence type="ECO:0000313" key="2">
    <source>
        <dbReference type="Proteomes" id="UP000032142"/>
    </source>
</evidence>
<dbReference type="Proteomes" id="UP000032142">
    <property type="component" value="Unassembled WGS sequence"/>
</dbReference>
<name>A0A0B0P6V7_GOSAR</name>
<dbReference type="AlphaFoldDB" id="A0A0B0P6V7"/>
<dbReference type="EMBL" id="KN416263">
    <property type="protein sequence ID" value="KHG20642.1"/>
    <property type="molecule type" value="Genomic_DNA"/>
</dbReference>